<dbReference type="Gene3D" id="1.25.40.20">
    <property type="entry name" value="Ankyrin repeat-containing domain"/>
    <property type="match status" value="1"/>
</dbReference>
<dbReference type="PANTHER" id="PTHR10039:SF16">
    <property type="entry name" value="GPI INOSITOL-DEACYLASE"/>
    <property type="match status" value="1"/>
</dbReference>
<proteinExistence type="predicted"/>
<dbReference type="OrthoDB" id="7464126at2759"/>
<accession>A0A9P5MXL7</accession>
<evidence type="ECO:0000313" key="4">
    <source>
        <dbReference type="EMBL" id="KAF8481214.1"/>
    </source>
</evidence>
<dbReference type="SUPFAM" id="SSF48403">
    <property type="entry name" value="Ankyrin repeat"/>
    <property type="match status" value="1"/>
</dbReference>
<feature type="repeat" description="ANK" evidence="2">
    <location>
        <begin position="704"/>
        <end position="732"/>
    </location>
</feature>
<evidence type="ECO:0000256" key="2">
    <source>
        <dbReference type="PROSITE-ProRule" id="PRU00023"/>
    </source>
</evidence>
<evidence type="ECO:0000259" key="3">
    <source>
        <dbReference type="Pfam" id="PF24883"/>
    </source>
</evidence>
<feature type="domain" description="Nephrocystin 3-like N-terminal" evidence="3">
    <location>
        <begin position="272"/>
        <end position="453"/>
    </location>
</feature>
<reference evidence="4" key="2">
    <citation type="journal article" date="2020" name="Nat. Commun.">
        <title>Large-scale genome sequencing of mycorrhizal fungi provides insights into the early evolution of symbiotic traits.</title>
        <authorList>
            <person name="Miyauchi S."/>
            <person name="Kiss E."/>
            <person name="Kuo A."/>
            <person name="Drula E."/>
            <person name="Kohler A."/>
            <person name="Sanchez-Garcia M."/>
            <person name="Morin E."/>
            <person name="Andreopoulos B."/>
            <person name="Barry K.W."/>
            <person name="Bonito G."/>
            <person name="Buee M."/>
            <person name="Carver A."/>
            <person name="Chen C."/>
            <person name="Cichocki N."/>
            <person name="Clum A."/>
            <person name="Culley D."/>
            <person name="Crous P.W."/>
            <person name="Fauchery L."/>
            <person name="Girlanda M."/>
            <person name="Hayes R.D."/>
            <person name="Keri Z."/>
            <person name="LaButti K."/>
            <person name="Lipzen A."/>
            <person name="Lombard V."/>
            <person name="Magnuson J."/>
            <person name="Maillard F."/>
            <person name="Murat C."/>
            <person name="Nolan M."/>
            <person name="Ohm R.A."/>
            <person name="Pangilinan J."/>
            <person name="Pereira M.F."/>
            <person name="Perotto S."/>
            <person name="Peter M."/>
            <person name="Pfister S."/>
            <person name="Riley R."/>
            <person name="Sitrit Y."/>
            <person name="Stielow J.B."/>
            <person name="Szollosi G."/>
            <person name="Zifcakova L."/>
            <person name="Stursova M."/>
            <person name="Spatafora J.W."/>
            <person name="Tedersoo L."/>
            <person name="Vaario L.M."/>
            <person name="Yamada A."/>
            <person name="Yan M."/>
            <person name="Wang P."/>
            <person name="Xu J."/>
            <person name="Bruns T."/>
            <person name="Baldrian P."/>
            <person name="Vilgalys R."/>
            <person name="Dunand C."/>
            <person name="Henrissat B."/>
            <person name="Grigoriev I.V."/>
            <person name="Hibbett D."/>
            <person name="Nagy L.G."/>
            <person name="Martin F.M."/>
        </authorList>
    </citation>
    <scope>NUCLEOTIDE SEQUENCE</scope>
    <source>
        <strain evidence="4">Prilba</strain>
    </source>
</reference>
<dbReference type="PROSITE" id="PS50088">
    <property type="entry name" value="ANK_REPEAT"/>
    <property type="match status" value="2"/>
</dbReference>
<keyword evidence="1" id="KW-0677">Repeat</keyword>
<sequence>MSANNQKAGTSTDKFTTIFNAVNDLKVTGKRLDTHPFAAQFDTCQSPQAISNALRTHVQAFNKFREGDEELMTWLDDRTLTVGSSLDPTVHVPFAFSPTLGEGIGLPFSPAKPIFTGIGVLLGIPLTNDLTELLGKIMAELLSILSFSTKMTDRKIKTFLKRLVGRMDVEDALQRLDILTKEETLMTVTRNLEVTYHVDGNVTAVKGIVHNVDGNVKAIKEVVQGVSCSVDDNVKATKHRNQLQQKLRAWLAPPDPSIDHNNAYKTQHDAARWFIQGNILREWKKNGSLLLVYGNRTHLPSFAGAEKSVLWGFIPSTSSAIIEDVKDMREARSALIAYYYLTFQAASKHDVRGLLRSLLIQLGDDSNRCQDVLFSLYTRYHDGSEQPSNAALAGCLKRMLEPPGQLPIFIIVDALDECPNTTGTPSAREEVLDFVEDLVGSNYLNLFICITSRPEQDIQTVLGPLTSASCRFGGHFASWTPCVDVCLPVFARLSMNCQSLWMTRTNGHCKGSLRRNGSTSIVFFSAWLRLFDHFVLRNLQRYSQSGLTDTARNIMIGWRPEYPEEAALSACSTLIAIVENDGSKIVRFSHFSVKEYLTSDRLRTSEVGNVCNYHIPLDATHTILARACLAVLLQLDENVDKEHLATFHSMLLSTGSRFEDVALRIQDYMELGGPLHPPVQCGGSTFSRVVQLLLEHGADVHIRESRTPYQVADSVGQFKIAQLLLEHGAEKE</sequence>
<dbReference type="EMBL" id="WHVB01000007">
    <property type="protein sequence ID" value="KAF8481214.1"/>
    <property type="molecule type" value="Genomic_DNA"/>
</dbReference>
<keyword evidence="2" id="KW-0040">ANK repeat</keyword>
<name>A0A9P5MXL7_9AGAM</name>
<dbReference type="InterPro" id="IPR056884">
    <property type="entry name" value="NPHP3-like_N"/>
</dbReference>
<dbReference type="PANTHER" id="PTHR10039">
    <property type="entry name" value="AMELOGENIN"/>
    <property type="match status" value="1"/>
</dbReference>
<dbReference type="InterPro" id="IPR002110">
    <property type="entry name" value="Ankyrin_rpt"/>
</dbReference>
<keyword evidence="5" id="KW-1185">Reference proteome</keyword>
<dbReference type="Proteomes" id="UP000759537">
    <property type="component" value="Unassembled WGS sequence"/>
</dbReference>
<dbReference type="Pfam" id="PF24883">
    <property type="entry name" value="NPHP3_N"/>
    <property type="match status" value="1"/>
</dbReference>
<organism evidence="4 5">
    <name type="scientific">Russula ochroleuca</name>
    <dbReference type="NCBI Taxonomy" id="152965"/>
    <lineage>
        <taxon>Eukaryota</taxon>
        <taxon>Fungi</taxon>
        <taxon>Dikarya</taxon>
        <taxon>Basidiomycota</taxon>
        <taxon>Agaricomycotina</taxon>
        <taxon>Agaricomycetes</taxon>
        <taxon>Russulales</taxon>
        <taxon>Russulaceae</taxon>
        <taxon>Russula</taxon>
    </lineage>
</organism>
<dbReference type="InterPro" id="IPR036770">
    <property type="entry name" value="Ankyrin_rpt-contain_sf"/>
</dbReference>
<reference evidence="4" key="1">
    <citation type="submission" date="2019-10" db="EMBL/GenBank/DDBJ databases">
        <authorList>
            <consortium name="DOE Joint Genome Institute"/>
            <person name="Kuo A."/>
            <person name="Miyauchi S."/>
            <person name="Kiss E."/>
            <person name="Drula E."/>
            <person name="Kohler A."/>
            <person name="Sanchez-Garcia M."/>
            <person name="Andreopoulos B."/>
            <person name="Barry K.W."/>
            <person name="Bonito G."/>
            <person name="Buee M."/>
            <person name="Carver A."/>
            <person name="Chen C."/>
            <person name="Cichocki N."/>
            <person name="Clum A."/>
            <person name="Culley D."/>
            <person name="Crous P.W."/>
            <person name="Fauchery L."/>
            <person name="Girlanda M."/>
            <person name="Hayes R."/>
            <person name="Keri Z."/>
            <person name="LaButti K."/>
            <person name="Lipzen A."/>
            <person name="Lombard V."/>
            <person name="Magnuson J."/>
            <person name="Maillard F."/>
            <person name="Morin E."/>
            <person name="Murat C."/>
            <person name="Nolan M."/>
            <person name="Ohm R."/>
            <person name="Pangilinan J."/>
            <person name="Pereira M."/>
            <person name="Perotto S."/>
            <person name="Peter M."/>
            <person name="Riley R."/>
            <person name="Sitrit Y."/>
            <person name="Stielow B."/>
            <person name="Szollosi G."/>
            <person name="Zifcakova L."/>
            <person name="Stursova M."/>
            <person name="Spatafora J.W."/>
            <person name="Tedersoo L."/>
            <person name="Vaario L.-M."/>
            <person name="Yamada A."/>
            <person name="Yan M."/>
            <person name="Wang P."/>
            <person name="Xu J."/>
            <person name="Bruns T."/>
            <person name="Baldrian P."/>
            <person name="Vilgalys R."/>
            <person name="Henrissat B."/>
            <person name="Grigoriev I.V."/>
            <person name="Hibbett D."/>
            <person name="Nagy L.G."/>
            <person name="Martin F.M."/>
        </authorList>
    </citation>
    <scope>NUCLEOTIDE SEQUENCE</scope>
    <source>
        <strain evidence="4">Prilba</strain>
    </source>
</reference>
<gene>
    <name evidence="4" type="ORF">DFH94DRAFT_681733</name>
</gene>
<protein>
    <recommendedName>
        <fullName evidence="3">Nephrocystin 3-like N-terminal domain-containing protein</fullName>
    </recommendedName>
</protein>
<evidence type="ECO:0000256" key="1">
    <source>
        <dbReference type="ARBA" id="ARBA00022737"/>
    </source>
</evidence>
<feature type="repeat" description="ANK" evidence="2">
    <location>
        <begin position="674"/>
        <end position="705"/>
    </location>
</feature>
<dbReference type="PROSITE" id="PS50297">
    <property type="entry name" value="ANK_REP_REGION"/>
    <property type="match status" value="1"/>
</dbReference>
<comment type="caution">
    <text evidence="4">The sequence shown here is derived from an EMBL/GenBank/DDBJ whole genome shotgun (WGS) entry which is preliminary data.</text>
</comment>
<evidence type="ECO:0000313" key="5">
    <source>
        <dbReference type="Proteomes" id="UP000759537"/>
    </source>
</evidence>
<dbReference type="AlphaFoldDB" id="A0A9P5MXL7"/>